<keyword evidence="1" id="KW-0812">Transmembrane</keyword>
<dbReference type="Proteomes" id="UP001183682">
    <property type="component" value="Unassembled WGS sequence"/>
</dbReference>
<protein>
    <submittedName>
        <fullName evidence="2">Uncharacterized protein</fullName>
    </submittedName>
</protein>
<proteinExistence type="predicted"/>
<dbReference type="RefSeq" id="WP_287035518.1">
    <property type="nucleotide sequence ID" value="NZ_JAOZZF010000001.1"/>
</dbReference>
<feature type="transmembrane region" description="Helical" evidence="1">
    <location>
        <begin position="37"/>
        <end position="61"/>
    </location>
</feature>
<keyword evidence="1" id="KW-1133">Transmembrane helix</keyword>
<name>A0AAE4KQP1_ENTGA</name>
<evidence type="ECO:0000313" key="3">
    <source>
        <dbReference type="Proteomes" id="UP001183682"/>
    </source>
</evidence>
<reference evidence="2" key="1">
    <citation type="submission" date="2023-03" db="EMBL/GenBank/DDBJ databases">
        <authorList>
            <person name="Shen W."/>
            <person name="Cai J."/>
        </authorList>
    </citation>
    <scope>NUCLEOTIDE SEQUENCE</scope>
    <source>
        <strain evidence="2">K69-2</strain>
    </source>
</reference>
<gene>
    <name evidence="2" type="ORF">P7E30_00825</name>
</gene>
<keyword evidence="1" id="KW-0472">Membrane</keyword>
<accession>A0AAE4KQP1</accession>
<sequence>MKKKNIVGLWVDEMNHINKKKIGKRYTILEWFKKNQLFFIVSSIIAVPLIITISYAVIYIINHASNKDELKTIFSLIIMMLGIPIFLCYSYLLDQVEKRDIIISILILIITVMCNLTAMNILLALTEVDEIPRYVTSVLLLDSYLFSFLFSKLIYRFWRFIYSTIFKIGQWVVDDKQENRDILQAKLSFINKVITGFLAIVASILGLILTLNQIVN</sequence>
<feature type="transmembrane region" description="Helical" evidence="1">
    <location>
        <begin position="73"/>
        <end position="93"/>
    </location>
</feature>
<dbReference type="AlphaFoldDB" id="A0AAE4KQP1"/>
<feature type="transmembrane region" description="Helical" evidence="1">
    <location>
        <begin position="131"/>
        <end position="150"/>
    </location>
</feature>
<feature type="transmembrane region" description="Helical" evidence="1">
    <location>
        <begin position="193"/>
        <end position="215"/>
    </location>
</feature>
<evidence type="ECO:0000256" key="1">
    <source>
        <dbReference type="SAM" id="Phobius"/>
    </source>
</evidence>
<evidence type="ECO:0000313" key="2">
    <source>
        <dbReference type="EMBL" id="MDT2688748.1"/>
    </source>
</evidence>
<comment type="caution">
    <text evidence="2">The sequence shown here is derived from an EMBL/GenBank/DDBJ whole genome shotgun (WGS) entry which is preliminary data.</text>
</comment>
<feature type="transmembrane region" description="Helical" evidence="1">
    <location>
        <begin position="105"/>
        <end position="125"/>
    </location>
</feature>
<organism evidence="2 3">
    <name type="scientific">Enterococcus gallinarum</name>
    <dbReference type="NCBI Taxonomy" id="1353"/>
    <lineage>
        <taxon>Bacteria</taxon>
        <taxon>Bacillati</taxon>
        <taxon>Bacillota</taxon>
        <taxon>Bacilli</taxon>
        <taxon>Lactobacillales</taxon>
        <taxon>Enterococcaceae</taxon>
        <taxon>Enterococcus</taxon>
    </lineage>
</organism>
<dbReference type="EMBL" id="JARPZN010000001">
    <property type="protein sequence ID" value="MDT2688748.1"/>
    <property type="molecule type" value="Genomic_DNA"/>
</dbReference>